<evidence type="ECO:0000256" key="1">
    <source>
        <dbReference type="SAM" id="MobiDB-lite"/>
    </source>
</evidence>
<sequence>MLTINCSHNDFSRQIGDRNHKGFYGSILDTQHILISTTESEDNKEFSMSMLVKVIRSQDGKDDKDNDKGSKSRSQSMKEQAYNEDKDQEHSSLNDKSNLTDLMKEFPISINWYEVESVNRDPTTDLVGKHYANVHVTARPLKSNLKRLKEILKNLKVPLNMGVLYQRILALKLTAFSDTTQLEKMIMSDALILAKALLEGIHFPCDKLVIWMAKKRTALQCLSAECRVHRRKSCKYVLKVMWMRTQLQVMASLQKIPCTAIYQSAISNIQATLYNIREQSTSIHHLPEDRFKYLVRRIGIRCLTPADLGVLTNKTA</sequence>
<feature type="compositionally biased region" description="Basic and acidic residues" evidence="1">
    <location>
        <begin position="57"/>
        <end position="70"/>
    </location>
</feature>
<feature type="compositionally biased region" description="Basic and acidic residues" evidence="1">
    <location>
        <begin position="81"/>
        <end position="93"/>
    </location>
</feature>
<keyword evidence="3" id="KW-1185">Reference proteome</keyword>
<reference evidence="2" key="1">
    <citation type="journal article" date="2022" name="Int. J. Mol. Sci.">
        <title>Draft Genome of Tanacetum Coccineum: Genomic Comparison of Closely Related Tanacetum-Family Plants.</title>
        <authorList>
            <person name="Yamashiro T."/>
            <person name="Shiraishi A."/>
            <person name="Nakayama K."/>
            <person name="Satake H."/>
        </authorList>
    </citation>
    <scope>NUCLEOTIDE SEQUENCE</scope>
</reference>
<gene>
    <name evidence="2" type="ORF">Tco_1080018</name>
</gene>
<feature type="region of interest" description="Disordered" evidence="1">
    <location>
        <begin position="57"/>
        <end position="96"/>
    </location>
</feature>
<name>A0ABQ5HTK1_9ASTR</name>
<comment type="caution">
    <text evidence="2">The sequence shown here is derived from an EMBL/GenBank/DDBJ whole genome shotgun (WGS) entry which is preliminary data.</text>
</comment>
<dbReference type="Proteomes" id="UP001151760">
    <property type="component" value="Unassembled WGS sequence"/>
</dbReference>
<evidence type="ECO:0000313" key="2">
    <source>
        <dbReference type="EMBL" id="GJT91173.1"/>
    </source>
</evidence>
<protein>
    <submittedName>
        <fullName evidence="2">Uncharacterized protein</fullName>
    </submittedName>
</protein>
<evidence type="ECO:0000313" key="3">
    <source>
        <dbReference type="Proteomes" id="UP001151760"/>
    </source>
</evidence>
<reference evidence="2" key="2">
    <citation type="submission" date="2022-01" db="EMBL/GenBank/DDBJ databases">
        <authorList>
            <person name="Yamashiro T."/>
            <person name="Shiraishi A."/>
            <person name="Satake H."/>
            <person name="Nakayama K."/>
        </authorList>
    </citation>
    <scope>NUCLEOTIDE SEQUENCE</scope>
</reference>
<organism evidence="2 3">
    <name type="scientific">Tanacetum coccineum</name>
    <dbReference type="NCBI Taxonomy" id="301880"/>
    <lineage>
        <taxon>Eukaryota</taxon>
        <taxon>Viridiplantae</taxon>
        <taxon>Streptophyta</taxon>
        <taxon>Embryophyta</taxon>
        <taxon>Tracheophyta</taxon>
        <taxon>Spermatophyta</taxon>
        <taxon>Magnoliopsida</taxon>
        <taxon>eudicotyledons</taxon>
        <taxon>Gunneridae</taxon>
        <taxon>Pentapetalae</taxon>
        <taxon>asterids</taxon>
        <taxon>campanulids</taxon>
        <taxon>Asterales</taxon>
        <taxon>Asteraceae</taxon>
        <taxon>Asteroideae</taxon>
        <taxon>Anthemideae</taxon>
        <taxon>Anthemidinae</taxon>
        <taxon>Tanacetum</taxon>
    </lineage>
</organism>
<accession>A0ABQ5HTK1</accession>
<dbReference type="EMBL" id="BQNB010019993">
    <property type="protein sequence ID" value="GJT91173.1"/>
    <property type="molecule type" value="Genomic_DNA"/>
</dbReference>
<proteinExistence type="predicted"/>